<gene>
    <name evidence="1" type="ORF">XBI1_2010023</name>
</gene>
<dbReference type="AlphaFoldDB" id="A0A077QGR3"/>
<sequence length="51" mass="6318">MFIKLYSKDNKISLLSLHIKQVNLNKKVYPLSFWERDEQHIRILHTFFRPM</sequence>
<proteinExistence type="predicted"/>
<comment type="caution">
    <text evidence="1">The sequence shown here is derived from an EMBL/GenBank/DDBJ whole genome shotgun (WGS) entry which is preliminary data.</text>
</comment>
<dbReference type="EMBL" id="CBTB010000115">
    <property type="protein sequence ID" value="CDH32579.1"/>
    <property type="molecule type" value="Genomic_DNA"/>
</dbReference>
<organism evidence="1 2">
    <name type="scientific">Xenorhabdus bovienii str. Intermedium</name>
    <dbReference type="NCBI Taxonomy" id="1379677"/>
    <lineage>
        <taxon>Bacteria</taxon>
        <taxon>Pseudomonadati</taxon>
        <taxon>Pseudomonadota</taxon>
        <taxon>Gammaproteobacteria</taxon>
        <taxon>Enterobacterales</taxon>
        <taxon>Morganellaceae</taxon>
        <taxon>Xenorhabdus</taxon>
    </lineage>
</organism>
<evidence type="ECO:0000313" key="1">
    <source>
        <dbReference type="EMBL" id="CDH32579.1"/>
    </source>
</evidence>
<protein>
    <submittedName>
        <fullName evidence="1">Uncharacterized protein</fullName>
    </submittedName>
</protein>
<name>A0A077QGR3_XENBV</name>
<dbReference type="Proteomes" id="UP000028480">
    <property type="component" value="Unassembled WGS sequence"/>
</dbReference>
<reference evidence="1" key="1">
    <citation type="submission" date="2013-07" db="EMBL/GenBank/DDBJ databases">
        <title>Sub-species coevolution in mutualistic symbiosis.</title>
        <authorList>
            <person name="Murfin K."/>
            <person name="Klassen J."/>
            <person name="Lee M."/>
            <person name="Forst S."/>
            <person name="Stock P."/>
            <person name="Goodrich-Blair H."/>
        </authorList>
    </citation>
    <scope>NUCLEOTIDE SEQUENCE [LARGE SCALE GENOMIC DNA]</scope>
    <source>
        <strain evidence="1">Intermedium</strain>
    </source>
</reference>
<dbReference type="HOGENOM" id="CLU_3105410_0_0_6"/>
<evidence type="ECO:0000313" key="2">
    <source>
        <dbReference type="Proteomes" id="UP000028480"/>
    </source>
</evidence>
<accession>A0A077QGR3</accession>